<dbReference type="SUPFAM" id="SSF88713">
    <property type="entry name" value="Glycoside hydrolase/deacetylase"/>
    <property type="match status" value="1"/>
</dbReference>
<gene>
    <name evidence="1" type="ORF">SULYE_0598</name>
</gene>
<accession>C4FJ56</accession>
<dbReference type="OrthoDB" id="9763050at2"/>
<dbReference type="InterPro" id="IPR011330">
    <property type="entry name" value="Glyco_hydro/deAcase_b/a-brl"/>
</dbReference>
<dbReference type="Pfam" id="PF10096">
    <property type="entry name" value="DUF2334"/>
    <property type="match status" value="1"/>
</dbReference>
<dbReference type="GO" id="GO:0005975">
    <property type="term" value="P:carbohydrate metabolic process"/>
    <property type="evidence" value="ECO:0007669"/>
    <property type="project" value="InterPro"/>
</dbReference>
<evidence type="ECO:0000313" key="2">
    <source>
        <dbReference type="Proteomes" id="UP000005540"/>
    </source>
</evidence>
<reference evidence="1 2" key="1">
    <citation type="submission" date="2009-04" db="EMBL/GenBank/DDBJ databases">
        <authorList>
            <person name="Reysenbach A.-L."/>
            <person name="Heidelberg J.F."/>
            <person name="Nelson W.C."/>
        </authorList>
    </citation>
    <scope>NUCLEOTIDE SEQUENCE [LARGE SCALE GENOMIC DNA]</scope>
    <source>
        <strain evidence="1 2">SS-5</strain>
    </source>
</reference>
<dbReference type="CDD" id="cd11374">
    <property type="entry name" value="CE4_u10"/>
    <property type="match status" value="1"/>
</dbReference>
<dbReference type="AlphaFoldDB" id="C4FJ56"/>
<dbReference type="Gene3D" id="3.20.20.370">
    <property type="entry name" value="Glycoside hydrolase/deacetylase"/>
    <property type="match status" value="1"/>
</dbReference>
<name>C4FJ56_9AQUI</name>
<organism evidence="1 2">
    <name type="scientific">Sulfurihydrogenibium yellowstonense SS-5</name>
    <dbReference type="NCBI Taxonomy" id="432331"/>
    <lineage>
        <taxon>Bacteria</taxon>
        <taxon>Pseudomonadati</taxon>
        <taxon>Aquificota</taxon>
        <taxon>Aquificia</taxon>
        <taxon>Aquificales</taxon>
        <taxon>Hydrogenothermaceae</taxon>
        <taxon>Sulfurihydrogenibium</taxon>
    </lineage>
</organism>
<sequence length="229" mass="26975">MLQKLNISLHDITKSNLEKVYYLKDILEDLGVNKITYLLIPYYHEKENLLEIKEDLENFKVNGEFVLHGYSHKSGCFKGLKSLFTNCEGEFLYYQDLEDRLKKGLEILNKLNIHPKGFIPPAWLMRKEDYKVLKQYGFSFTEDRLYIYDLQKDKKILSPVLSFGSRGIVEVISKLSFKAYFYALRFSETNVIRIALHPVDATDKDKIKLIIKTLKGKDFEYMHLQDLIK</sequence>
<dbReference type="EMBL" id="ABZS01000043">
    <property type="protein sequence ID" value="EEP60892.1"/>
    <property type="molecule type" value="Genomic_DNA"/>
</dbReference>
<dbReference type="InterPro" id="IPR018763">
    <property type="entry name" value="DUF2334"/>
</dbReference>
<evidence type="ECO:0000313" key="1">
    <source>
        <dbReference type="EMBL" id="EEP60892.1"/>
    </source>
</evidence>
<dbReference type="RefSeq" id="WP_007546275.1">
    <property type="nucleotide sequence ID" value="NZ_ABZS01000043.1"/>
</dbReference>
<keyword evidence="2" id="KW-1185">Reference proteome</keyword>
<dbReference type="Proteomes" id="UP000005540">
    <property type="component" value="Unassembled WGS sequence"/>
</dbReference>
<protein>
    <recommendedName>
        <fullName evidence="3">Deacetylase</fullName>
    </recommendedName>
</protein>
<evidence type="ECO:0008006" key="3">
    <source>
        <dbReference type="Google" id="ProtNLM"/>
    </source>
</evidence>
<proteinExistence type="predicted"/>
<comment type="caution">
    <text evidence="1">The sequence shown here is derived from an EMBL/GenBank/DDBJ whole genome shotgun (WGS) entry which is preliminary data.</text>
</comment>